<evidence type="ECO:0000313" key="1">
    <source>
        <dbReference type="EMBL" id="KKN12320.1"/>
    </source>
</evidence>
<accession>A0A0F9MYD6</accession>
<comment type="caution">
    <text evidence="1">The sequence shown here is derived from an EMBL/GenBank/DDBJ whole genome shotgun (WGS) entry which is preliminary data.</text>
</comment>
<sequence length="162" mass="18102">MAFIPLSLLPTRLRRAYGPLRGAFRLGLPVPDAVRMLRRLGIRGTRRQVQSLHDSYTAEAGAGLDISRLRRDYRPNVLRMPEAITPLLRNFSFTIRLRGTNVTTGSFEERFVTVASSRNLTRGEMEDRATALVQGLDGLSPFRVAQAIPVEARRAGTEGRLL</sequence>
<proteinExistence type="predicted"/>
<dbReference type="AlphaFoldDB" id="A0A0F9MYD6"/>
<reference evidence="1" key="1">
    <citation type="journal article" date="2015" name="Nature">
        <title>Complex archaea that bridge the gap between prokaryotes and eukaryotes.</title>
        <authorList>
            <person name="Spang A."/>
            <person name="Saw J.H."/>
            <person name="Jorgensen S.L."/>
            <person name="Zaremba-Niedzwiedzka K."/>
            <person name="Martijn J."/>
            <person name="Lind A.E."/>
            <person name="van Eijk R."/>
            <person name="Schleper C."/>
            <person name="Guy L."/>
            <person name="Ettema T.J."/>
        </authorList>
    </citation>
    <scope>NUCLEOTIDE SEQUENCE</scope>
</reference>
<dbReference type="EMBL" id="LAZR01004044">
    <property type="protein sequence ID" value="KKN12320.1"/>
    <property type="molecule type" value="Genomic_DNA"/>
</dbReference>
<organism evidence="1">
    <name type="scientific">marine sediment metagenome</name>
    <dbReference type="NCBI Taxonomy" id="412755"/>
    <lineage>
        <taxon>unclassified sequences</taxon>
        <taxon>metagenomes</taxon>
        <taxon>ecological metagenomes</taxon>
    </lineage>
</organism>
<protein>
    <submittedName>
        <fullName evidence="1">Uncharacterized protein</fullName>
    </submittedName>
</protein>
<name>A0A0F9MYD6_9ZZZZ</name>
<gene>
    <name evidence="1" type="ORF">LCGC14_1017720</name>
</gene>